<keyword evidence="2" id="KW-0472">Membrane</keyword>
<organism evidence="3 4">
    <name type="scientific">Nonomuraea cypriaca</name>
    <dbReference type="NCBI Taxonomy" id="1187855"/>
    <lineage>
        <taxon>Bacteria</taxon>
        <taxon>Bacillati</taxon>
        <taxon>Actinomycetota</taxon>
        <taxon>Actinomycetes</taxon>
        <taxon>Streptosporangiales</taxon>
        <taxon>Streptosporangiaceae</taxon>
        <taxon>Nonomuraea</taxon>
    </lineage>
</organism>
<evidence type="ECO:0000256" key="2">
    <source>
        <dbReference type="SAM" id="Phobius"/>
    </source>
</evidence>
<feature type="transmembrane region" description="Helical" evidence="2">
    <location>
        <begin position="74"/>
        <end position="94"/>
    </location>
</feature>
<evidence type="ECO:0000256" key="1">
    <source>
        <dbReference type="SAM" id="MobiDB-lite"/>
    </source>
</evidence>
<feature type="compositionally biased region" description="Low complexity" evidence="1">
    <location>
        <begin position="110"/>
        <end position="125"/>
    </location>
</feature>
<keyword evidence="4" id="KW-1185">Reference proteome</keyword>
<name>A0A931A965_9ACTN</name>
<comment type="caution">
    <text evidence="3">The sequence shown here is derived from an EMBL/GenBank/DDBJ whole genome shotgun (WGS) entry which is preliminary data.</text>
</comment>
<keyword evidence="2" id="KW-0812">Transmembrane</keyword>
<gene>
    <name evidence="3" type="ORF">ITP53_14630</name>
</gene>
<dbReference type="EMBL" id="JADOGI010000036">
    <property type="protein sequence ID" value="MBF8186954.1"/>
    <property type="molecule type" value="Genomic_DNA"/>
</dbReference>
<sequence>MNLHGDPPAGHAAMLDEALRYVDAAVLTVCYLPFLGGVDAGDRLCLIRTTLFGNTVDEQAAAGVRHGRDVLGELVQALLFLTGWGALPVEVFGLGDFRRYRARRPESRIASASGSSTVASSGGGR</sequence>
<evidence type="ECO:0000313" key="3">
    <source>
        <dbReference type="EMBL" id="MBF8186954.1"/>
    </source>
</evidence>
<feature type="region of interest" description="Disordered" evidence="1">
    <location>
        <begin position="106"/>
        <end position="125"/>
    </location>
</feature>
<keyword evidence="2" id="KW-1133">Transmembrane helix</keyword>
<accession>A0A931A965</accession>
<dbReference type="AlphaFoldDB" id="A0A931A965"/>
<protein>
    <submittedName>
        <fullName evidence="3">Uncharacterized protein</fullName>
    </submittedName>
</protein>
<evidence type="ECO:0000313" key="4">
    <source>
        <dbReference type="Proteomes" id="UP000605361"/>
    </source>
</evidence>
<dbReference type="Proteomes" id="UP000605361">
    <property type="component" value="Unassembled WGS sequence"/>
</dbReference>
<reference evidence="3" key="1">
    <citation type="submission" date="2020-11" db="EMBL/GenBank/DDBJ databases">
        <title>Whole-genome analyses of Nonomuraea sp. K274.</title>
        <authorList>
            <person name="Veyisoglu A."/>
        </authorList>
    </citation>
    <scope>NUCLEOTIDE SEQUENCE</scope>
    <source>
        <strain evidence="3">K274</strain>
    </source>
</reference>
<proteinExistence type="predicted"/>